<dbReference type="InterPro" id="IPR047525">
    <property type="entry name" value="TfoX-like"/>
</dbReference>
<accession>A0ABV7KG36</accession>
<gene>
    <name evidence="2" type="ORF">ACFOHJ_19870</name>
</gene>
<name>A0ABV7KG36_9HYPH</name>
<dbReference type="SUPFAM" id="SSF159894">
    <property type="entry name" value="YgaC/TfoX-N like"/>
    <property type="match status" value="1"/>
</dbReference>
<reference evidence="3" key="1">
    <citation type="journal article" date="2019" name="Int. J. Syst. Evol. Microbiol.">
        <title>The Global Catalogue of Microorganisms (GCM) 10K type strain sequencing project: providing services to taxonomists for standard genome sequencing and annotation.</title>
        <authorList>
            <consortium name="The Broad Institute Genomics Platform"/>
            <consortium name="The Broad Institute Genome Sequencing Center for Infectious Disease"/>
            <person name="Wu L."/>
            <person name="Ma J."/>
        </authorList>
    </citation>
    <scope>NUCLEOTIDE SEQUENCE [LARGE SCALE GENOMIC DNA]</scope>
    <source>
        <strain evidence="3">KCTC 52165</strain>
    </source>
</reference>
<dbReference type="Gene3D" id="3.30.1460.30">
    <property type="entry name" value="YgaC/TfoX-N like chaperone"/>
    <property type="match status" value="1"/>
</dbReference>
<organism evidence="2 3">
    <name type="scientific">Aquamicrobium soli</name>
    <dbReference type="NCBI Taxonomy" id="1811518"/>
    <lineage>
        <taxon>Bacteria</taxon>
        <taxon>Pseudomonadati</taxon>
        <taxon>Pseudomonadota</taxon>
        <taxon>Alphaproteobacteria</taxon>
        <taxon>Hyphomicrobiales</taxon>
        <taxon>Phyllobacteriaceae</taxon>
        <taxon>Aquamicrobium</taxon>
    </lineage>
</organism>
<keyword evidence="3" id="KW-1185">Reference proteome</keyword>
<proteinExistence type="predicted"/>
<dbReference type="Proteomes" id="UP001595583">
    <property type="component" value="Unassembled WGS sequence"/>
</dbReference>
<feature type="domain" description="TfoX N-terminal" evidence="1">
    <location>
        <begin position="8"/>
        <end position="101"/>
    </location>
</feature>
<dbReference type="PANTHER" id="PTHR36121:SF1">
    <property type="entry name" value="PROTEIN SXY"/>
    <property type="match status" value="1"/>
</dbReference>
<dbReference type="InterPro" id="IPR007076">
    <property type="entry name" value="TfoX_N"/>
</dbReference>
<comment type="caution">
    <text evidence="2">The sequence shown here is derived from an EMBL/GenBank/DDBJ whole genome shotgun (WGS) entry which is preliminary data.</text>
</comment>
<evidence type="ECO:0000313" key="2">
    <source>
        <dbReference type="EMBL" id="MFC3208483.1"/>
    </source>
</evidence>
<dbReference type="EMBL" id="JBHRTK010000024">
    <property type="protein sequence ID" value="MFC3208483.1"/>
    <property type="molecule type" value="Genomic_DNA"/>
</dbReference>
<protein>
    <submittedName>
        <fullName evidence="2">TfoX/Sxy family protein</fullName>
    </submittedName>
</protein>
<sequence length="107" mass="11946">MDDERIAELFESLGRVSVRRLFGGKGIYCDGVIIAIVLRGELLLKGDDEVAADYEAVGARRWVYTHSRHGRQVAMPYWTVPESALDDADEMAAWARKAYEAGLRSGK</sequence>
<dbReference type="Pfam" id="PF04993">
    <property type="entry name" value="TfoX_N"/>
    <property type="match status" value="1"/>
</dbReference>
<dbReference type="RefSeq" id="WP_378223843.1">
    <property type="nucleotide sequence ID" value="NZ_JBHRTK010000024.1"/>
</dbReference>
<dbReference type="PANTHER" id="PTHR36121">
    <property type="entry name" value="PROTEIN SXY"/>
    <property type="match status" value="1"/>
</dbReference>
<evidence type="ECO:0000259" key="1">
    <source>
        <dbReference type="Pfam" id="PF04993"/>
    </source>
</evidence>
<evidence type="ECO:0000313" key="3">
    <source>
        <dbReference type="Proteomes" id="UP001595583"/>
    </source>
</evidence>